<evidence type="ECO:0000256" key="1">
    <source>
        <dbReference type="ARBA" id="ARBA00004123"/>
    </source>
</evidence>
<dbReference type="FunFam" id="3.40.50.10130:FF:000001">
    <property type="entry name" value="DNA excision repair protein ERCC-1"/>
    <property type="match status" value="1"/>
</dbReference>
<keyword evidence="5" id="KW-0234">DNA repair</keyword>
<evidence type="ECO:0000256" key="5">
    <source>
        <dbReference type="ARBA" id="ARBA00023204"/>
    </source>
</evidence>
<dbReference type="InterPro" id="IPR004579">
    <property type="entry name" value="ERCC1/RAD10/SWI10"/>
</dbReference>
<organism evidence="9 10">
    <name type="scientific">Thamnocephalis sphaerospora</name>
    <dbReference type="NCBI Taxonomy" id="78915"/>
    <lineage>
        <taxon>Eukaryota</taxon>
        <taxon>Fungi</taxon>
        <taxon>Fungi incertae sedis</taxon>
        <taxon>Zoopagomycota</taxon>
        <taxon>Zoopagomycotina</taxon>
        <taxon>Zoopagomycetes</taxon>
        <taxon>Zoopagales</taxon>
        <taxon>Sigmoideomycetaceae</taxon>
        <taxon>Thamnocephalis</taxon>
    </lineage>
</organism>
<dbReference type="InterPro" id="IPR010994">
    <property type="entry name" value="RuvA_2-like"/>
</dbReference>
<dbReference type="GO" id="GO:0003684">
    <property type="term" value="F:damaged DNA binding"/>
    <property type="evidence" value="ECO:0007669"/>
    <property type="project" value="InterPro"/>
</dbReference>
<evidence type="ECO:0000256" key="4">
    <source>
        <dbReference type="ARBA" id="ARBA00023125"/>
    </source>
</evidence>
<comment type="subcellular location">
    <subcellularLocation>
        <location evidence="1">Nucleus</location>
    </subcellularLocation>
</comment>
<dbReference type="CDD" id="cd22325">
    <property type="entry name" value="ERCC1_C-like"/>
    <property type="match status" value="1"/>
</dbReference>
<dbReference type="GO" id="GO:0006289">
    <property type="term" value="P:nucleotide-excision repair"/>
    <property type="evidence" value="ECO:0007669"/>
    <property type="project" value="UniProtKB-ARBA"/>
</dbReference>
<gene>
    <name evidence="9" type="ORF">THASP1DRAFT_34530</name>
</gene>
<dbReference type="GO" id="GO:0000110">
    <property type="term" value="C:nucleotide-excision repair factor 1 complex"/>
    <property type="evidence" value="ECO:0007669"/>
    <property type="project" value="TreeGrafter"/>
</dbReference>
<dbReference type="EMBL" id="KZ992559">
    <property type="protein sequence ID" value="RKP08909.1"/>
    <property type="molecule type" value="Genomic_DNA"/>
</dbReference>
<name>A0A4V1IWV8_9FUNG</name>
<dbReference type="Pfam" id="PF03834">
    <property type="entry name" value="Rad10"/>
    <property type="match status" value="1"/>
</dbReference>
<keyword evidence="6" id="KW-0539">Nucleus</keyword>
<reference evidence="10" key="1">
    <citation type="journal article" date="2018" name="Nat. Microbiol.">
        <title>Leveraging single-cell genomics to expand the fungal tree of life.</title>
        <authorList>
            <person name="Ahrendt S.R."/>
            <person name="Quandt C.A."/>
            <person name="Ciobanu D."/>
            <person name="Clum A."/>
            <person name="Salamov A."/>
            <person name="Andreopoulos B."/>
            <person name="Cheng J.F."/>
            <person name="Woyke T."/>
            <person name="Pelin A."/>
            <person name="Henrissat B."/>
            <person name="Reynolds N.K."/>
            <person name="Benny G.L."/>
            <person name="Smith M.E."/>
            <person name="James T.Y."/>
            <person name="Grigoriev I.V."/>
        </authorList>
    </citation>
    <scope>NUCLEOTIDE SEQUENCE [LARGE SCALE GENOMIC DNA]</scope>
    <source>
        <strain evidence="10">RSA 1356</strain>
    </source>
</reference>
<dbReference type="PANTHER" id="PTHR12749">
    <property type="entry name" value="EXCISION REPAIR CROSS-COMPLEMENTING 1 ERCC1"/>
    <property type="match status" value="1"/>
</dbReference>
<dbReference type="Pfam" id="PF14520">
    <property type="entry name" value="HHH_5"/>
    <property type="match status" value="1"/>
</dbReference>
<keyword evidence="10" id="KW-1185">Reference proteome</keyword>
<feature type="domain" description="ERCC1-like central" evidence="8">
    <location>
        <begin position="3"/>
        <end position="112"/>
    </location>
</feature>
<dbReference type="GO" id="GO:0006312">
    <property type="term" value="P:mitotic recombination"/>
    <property type="evidence" value="ECO:0007669"/>
    <property type="project" value="TreeGrafter"/>
</dbReference>
<evidence type="ECO:0000256" key="2">
    <source>
        <dbReference type="ARBA" id="ARBA00008283"/>
    </source>
</evidence>
<keyword evidence="9" id="KW-0540">Nuclease</keyword>
<comment type="similarity">
    <text evidence="2">Belongs to the ERCC1/RAD10/SWI10 family.</text>
</comment>
<dbReference type="GO" id="GO:0070914">
    <property type="term" value="P:UV-damage excision repair"/>
    <property type="evidence" value="ECO:0007669"/>
    <property type="project" value="TreeGrafter"/>
</dbReference>
<dbReference type="PANTHER" id="PTHR12749:SF0">
    <property type="entry name" value="DNA EXCISION REPAIR PROTEIN ERCC-1"/>
    <property type="match status" value="1"/>
</dbReference>
<dbReference type="GO" id="GO:0006302">
    <property type="term" value="P:double-strand break repair"/>
    <property type="evidence" value="ECO:0007669"/>
    <property type="project" value="UniProtKB-ARBA"/>
</dbReference>
<evidence type="ECO:0000259" key="8">
    <source>
        <dbReference type="Pfam" id="PF03834"/>
    </source>
</evidence>
<evidence type="ECO:0000256" key="7">
    <source>
        <dbReference type="ARBA" id="ARBA00071993"/>
    </source>
</evidence>
<dbReference type="OrthoDB" id="10262814at2759"/>
<accession>A0A4V1IWV8</accession>
<evidence type="ECO:0000313" key="9">
    <source>
        <dbReference type="EMBL" id="RKP08909.1"/>
    </source>
</evidence>
<dbReference type="STRING" id="78915.A0A4V1IWV8"/>
<dbReference type="FunFam" id="1.10.150.20:FF:000017">
    <property type="entry name" value="DNA excision repair protein ERCC-1"/>
    <property type="match status" value="1"/>
</dbReference>
<dbReference type="InterPro" id="IPR047260">
    <property type="entry name" value="ERCC1-like_central_dom"/>
</dbReference>
<evidence type="ECO:0000256" key="6">
    <source>
        <dbReference type="ARBA" id="ARBA00023242"/>
    </source>
</evidence>
<proteinExistence type="inferred from homology"/>
<dbReference type="GO" id="GO:0004519">
    <property type="term" value="F:endonuclease activity"/>
    <property type="evidence" value="ECO:0007669"/>
    <property type="project" value="UniProtKB-KW"/>
</dbReference>
<keyword evidence="3" id="KW-0227">DNA damage</keyword>
<protein>
    <recommendedName>
        <fullName evidence="7">DNA excision repair protein ERCC-1</fullName>
    </recommendedName>
</protein>
<evidence type="ECO:0000256" key="3">
    <source>
        <dbReference type="ARBA" id="ARBA00022763"/>
    </source>
</evidence>
<dbReference type="GO" id="GO:0003697">
    <property type="term" value="F:single-stranded DNA binding"/>
    <property type="evidence" value="ECO:0007669"/>
    <property type="project" value="TreeGrafter"/>
</dbReference>
<evidence type="ECO:0000313" key="10">
    <source>
        <dbReference type="Proteomes" id="UP000271241"/>
    </source>
</evidence>
<dbReference type="AlphaFoldDB" id="A0A4V1IWV8"/>
<dbReference type="GO" id="GO:0070522">
    <property type="term" value="C:ERCC4-ERCC1 complex"/>
    <property type="evidence" value="ECO:0007669"/>
    <property type="project" value="TreeGrafter"/>
</dbReference>
<dbReference type="Proteomes" id="UP000271241">
    <property type="component" value="Unassembled WGS sequence"/>
</dbReference>
<keyword evidence="9" id="KW-0255">Endonuclease</keyword>
<dbReference type="SUPFAM" id="SSF47781">
    <property type="entry name" value="RuvA domain 2-like"/>
    <property type="match status" value="1"/>
</dbReference>
<dbReference type="Gene3D" id="3.40.50.10130">
    <property type="match status" value="1"/>
</dbReference>
<dbReference type="InterPro" id="IPR011335">
    <property type="entry name" value="Restrct_endonuc-II-like"/>
</dbReference>
<sequence length="196" mass="22584">MPPHQEGNPVLRYIRNIPWEWGEGVVPDYVVGVTGCVLFLSLRYHRLRPEYIYDRIQKLGRRFVLRVLLVQVDVTDHQELIRELTRVAVSGEMTLFLAWSAEEAGRYIETFKSFEHRPPDVLRERVDDAYLARLTKFLTSVKSVTKTDVLTLISNFGTLARIVSATPEELASLPGFGTQKVRRLREAFSQPFIAHD</sequence>
<dbReference type="NCBIfam" id="TIGR00597">
    <property type="entry name" value="rad10"/>
    <property type="match status" value="1"/>
</dbReference>
<dbReference type="Gene3D" id="1.10.150.20">
    <property type="entry name" value="5' to 3' exonuclease, C-terminal subdomain"/>
    <property type="match status" value="1"/>
</dbReference>
<dbReference type="SUPFAM" id="SSF52980">
    <property type="entry name" value="Restriction endonuclease-like"/>
    <property type="match status" value="1"/>
</dbReference>
<keyword evidence="4" id="KW-0238">DNA-binding</keyword>
<keyword evidence="9" id="KW-0378">Hydrolase</keyword>